<dbReference type="RefSeq" id="WP_227229549.1">
    <property type="nucleotide sequence ID" value="NZ_JAJCVJ010000002.1"/>
</dbReference>
<dbReference type="Proteomes" id="UP001596201">
    <property type="component" value="Unassembled WGS sequence"/>
</dbReference>
<dbReference type="GO" id="GO:0016491">
    <property type="term" value="F:oxidoreductase activity"/>
    <property type="evidence" value="ECO:0007669"/>
    <property type="project" value="UniProtKB-KW"/>
</dbReference>
<keyword evidence="8" id="KW-1185">Reference proteome</keyword>
<dbReference type="InterPro" id="IPR036188">
    <property type="entry name" value="FAD/NAD-bd_sf"/>
</dbReference>
<evidence type="ECO:0000313" key="8">
    <source>
        <dbReference type="Proteomes" id="UP001596201"/>
    </source>
</evidence>
<reference evidence="7 8" key="1">
    <citation type="journal article" date="2019" name="Int. J. Syst. Evol. Microbiol.">
        <title>The Global Catalogue of Microorganisms (GCM) 10K type strain sequencing project: providing services to taxonomists for standard genome sequencing and annotation.</title>
        <authorList>
            <consortium name="The Broad Institute Genomics Platform"/>
            <consortium name="The Broad Institute Genome Sequencing Center for Infectious Disease"/>
            <person name="Wu L."/>
            <person name="Ma J."/>
        </authorList>
    </citation>
    <scope>NUCLEOTIDE SEQUENCE [LARGE SCALE GENOMIC DNA]</scope>
    <source>
        <strain evidence="7 8">CGMCC 1.12237</strain>
    </source>
</reference>
<dbReference type="PANTHER" id="PTHR48105">
    <property type="entry name" value="THIOREDOXIN REDUCTASE 1-RELATED-RELATED"/>
    <property type="match status" value="1"/>
</dbReference>
<gene>
    <name evidence="7" type="ORF">ACFPJ5_10070</name>
</gene>
<keyword evidence="3" id="KW-0274">FAD</keyword>
<dbReference type="AlphaFoldDB" id="A0ABD5RBH5"/>
<dbReference type="InterPro" id="IPR040131">
    <property type="entry name" value="MnmG_N"/>
</dbReference>
<keyword evidence="2" id="KW-0285">Flavoprotein</keyword>
<dbReference type="Pfam" id="PF01134">
    <property type="entry name" value="GIDA"/>
    <property type="match status" value="1"/>
</dbReference>
<evidence type="ECO:0000313" key="7">
    <source>
        <dbReference type="EMBL" id="MFC5367288.1"/>
    </source>
</evidence>
<evidence type="ECO:0000256" key="4">
    <source>
        <dbReference type="ARBA" id="ARBA00023002"/>
    </source>
</evidence>
<keyword evidence="4" id="KW-0560">Oxidoreductase</keyword>
<feature type="region of interest" description="Disordered" evidence="5">
    <location>
        <begin position="93"/>
        <end position="112"/>
    </location>
</feature>
<comment type="caution">
    <text evidence="7">The sequence shown here is derived from an EMBL/GenBank/DDBJ whole genome shotgun (WGS) entry which is preliminary data.</text>
</comment>
<protein>
    <submittedName>
        <fullName evidence="7">FAD-dependent oxidoreductase</fullName>
    </submittedName>
</protein>
<name>A0ABD5RBH5_9EURY</name>
<dbReference type="Gene3D" id="3.50.50.60">
    <property type="entry name" value="FAD/NAD(P)-binding domain"/>
    <property type="match status" value="1"/>
</dbReference>
<evidence type="ECO:0000259" key="6">
    <source>
        <dbReference type="Pfam" id="PF01134"/>
    </source>
</evidence>
<evidence type="ECO:0000256" key="3">
    <source>
        <dbReference type="ARBA" id="ARBA00022827"/>
    </source>
</evidence>
<evidence type="ECO:0000256" key="5">
    <source>
        <dbReference type="SAM" id="MobiDB-lite"/>
    </source>
</evidence>
<evidence type="ECO:0000256" key="1">
    <source>
        <dbReference type="ARBA" id="ARBA00001974"/>
    </source>
</evidence>
<evidence type="ECO:0000256" key="2">
    <source>
        <dbReference type="ARBA" id="ARBA00022630"/>
    </source>
</evidence>
<dbReference type="PRINTS" id="PR00469">
    <property type="entry name" value="PNDRDTASEII"/>
</dbReference>
<feature type="domain" description="MnmG N-terminal" evidence="6">
    <location>
        <begin position="6"/>
        <end position="119"/>
    </location>
</feature>
<organism evidence="7 8">
    <name type="scientific">Salinirubrum litoreum</name>
    <dbReference type="NCBI Taxonomy" id="1126234"/>
    <lineage>
        <taxon>Archaea</taxon>
        <taxon>Methanobacteriati</taxon>
        <taxon>Methanobacteriota</taxon>
        <taxon>Stenosarchaea group</taxon>
        <taxon>Halobacteria</taxon>
        <taxon>Halobacteriales</taxon>
        <taxon>Haloferacaceae</taxon>
        <taxon>Salinirubrum</taxon>
    </lineage>
</organism>
<dbReference type="EMBL" id="JBHSKX010000002">
    <property type="protein sequence ID" value="MFC5367288.1"/>
    <property type="molecule type" value="Genomic_DNA"/>
</dbReference>
<dbReference type="SUPFAM" id="SSF51905">
    <property type="entry name" value="FAD/NAD(P)-binding domain"/>
    <property type="match status" value="1"/>
</dbReference>
<proteinExistence type="predicted"/>
<sequence>MTPEHDVVVVGGGPAGCAVGVFTARAGLDTLLFDRGRSSIARCAHLENYLGFPAGVDAETFAELCHDHAETAGCVIEPNLVESVERVDAPAETGEAADTEEPHFRVRPQSGDPVTASRVVTATRYDADYLRDLDAAADLFTDPSDDAQLRDDCAAHDGTTPVDGLYVVSPSPEDTQAMIAAGRGARVGRRVVADARIDDGWWEAVATERVDWTRRTAELDAEWADRARWVEWFDDHHADAPVDTDSERYRRVRARAIAEARDSYIDTNEETTRAEDGQARLAEHLDPAAAVDGIGADRLLDAMDDAAIRAYLDRETVVGD</sequence>
<dbReference type="InterPro" id="IPR050097">
    <property type="entry name" value="Ferredoxin-NADP_redctase_2"/>
</dbReference>
<accession>A0ABD5RBH5</accession>
<comment type="cofactor">
    <cofactor evidence="1">
        <name>FAD</name>
        <dbReference type="ChEBI" id="CHEBI:57692"/>
    </cofactor>
</comment>